<evidence type="ECO:0000313" key="10">
    <source>
        <dbReference type="Proteomes" id="UP000231322"/>
    </source>
</evidence>
<dbReference type="Proteomes" id="UP000231322">
    <property type="component" value="Unassembled WGS sequence"/>
</dbReference>
<dbReference type="Pfam" id="PF14659">
    <property type="entry name" value="Phage_int_SAM_3"/>
    <property type="match status" value="1"/>
</dbReference>
<dbReference type="InterPro" id="IPR010998">
    <property type="entry name" value="Integrase_recombinase_N"/>
</dbReference>
<accession>A0A2G7HJD9</accession>
<evidence type="ECO:0000256" key="3">
    <source>
        <dbReference type="ARBA" id="ARBA00022908"/>
    </source>
</evidence>
<dbReference type="InterPro" id="IPR004107">
    <property type="entry name" value="Integrase_SAM-like_N"/>
</dbReference>
<dbReference type="EMBL" id="PEIK01000003">
    <property type="protein sequence ID" value="PIH05213.1"/>
    <property type="molecule type" value="Genomic_DNA"/>
</dbReference>
<dbReference type="InterPro" id="IPR011010">
    <property type="entry name" value="DNA_brk_join_enz"/>
</dbReference>
<dbReference type="PROSITE" id="PS51898">
    <property type="entry name" value="TYR_RECOMBINASE"/>
    <property type="match status" value="1"/>
</dbReference>
<dbReference type="GO" id="GO:0006310">
    <property type="term" value="P:DNA recombination"/>
    <property type="evidence" value="ECO:0007669"/>
    <property type="project" value="UniProtKB-KW"/>
</dbReference>
<dbReference type="PROSITE" id="PS51900">
    <property type="entry name" value="CB"/>
    <property type="match status" value="1"/>
</dbReference>
<evidence type="ECO:0000259" key="7">
    <source>
        <dbReference type="PROSITE" id="PS51898"/>
    </source>
</evidence>
<sequence>MAKKRTKGNGEGTIYKYEKNGKTYWRGILTIGHDKDGKLIRKSFSGSKKNEVDAKMTTYKAKNNAGLLPSDDKITLQQWFYTWLFDFRVNDLKPSSFERYEGIYRNYINGSPIGKKKLSNLRAADIQNYYNTLLEDKTPNTIKTLNRTLKTCLNEALKQGYIPKNYCTIIKLPRMENKNEIIVFTVKEQKKLLTFLEGHKLKMLITMALGTGLRQGELLALRWTDIDFQNNIVSVSKSIKIVAFISKDGNREIKTIEQSPKTKNSIRIVPIPDNIASELKNYKEVQDQLKNNELYYDDNIVFADYIGHHLDTRYLLKRYTKILKDAKIPYKKFHTLRHTYATRLFELGVPIKTVQTLMGHSDIKTTMNIYTHVMPEEKNKAIDKLNKLF</sequence>
<keyword evidence="4 6" id="KW-0238">DNA-binding</keyword>
<organism evidence="9 10">
    <name type="scientific">Clostridium combesii</name>
    <dbReference type="NCBI Taxonomy" id="39481"/>
    <lineage>
        <taxon>Bacteria</taxon>
        <taxon>Bacillati</taxon>
        <taxon>Bacillota</taxon>
        <taxon>Clostridia</taxon>
        <taxon>Eubacteriales</taxon>
        <taxon>Clostridiaceae</taxon>
        <taxon>Clostridium</taxon>
    </lineage>
</organism>
<evidence type="ECO:0000256" key="1">
    <source>
        <dbReference type="ARBA" id="ARBA00003283"/>
    </source>
</evidence>
<dbReference type="GO" id="GO:0015074">
    <property type="term" value="P:DNA integration"/>
    <property type="evidence" value="ECO:0007669"/>
    <property type="project" value="UniProtKB-KW"/>
</dbReference>
<evidence type="ECO:0000256" key="6">
    <source>
        <dbReference type="PROSITE-ProRule" id="PRU01248"/>
    </source>
</evidence>
<dbReference type="Pfam" id="PF00589">
    <property type="entry name" value="Phage_integrase"/>
    <property type="match status" value="1"/>
</dbReference>
<evidence type="ECO:0000259" key="8">
    <source>
        <dbReference type="PROSITE" id="PS51900"/>
    </source>
</evidence>
<dbReference type="InterPro" id="IPR002104">
    <property type="entry name" value="Integrase_catalytic"/>
</dbReference>
<proteinExistence type="inferred from homology"/>
<evidence type="ECO:0000256" key="5">
    <source>
        <dbReference type="ARBA" id="ARBA00023172"/>
    </source>
</evidence>
<dbReference type="PANTHER" id="PTHR30349">
    <property type="entry name" value="PHAGE INTEGRASE-RELATED"/>
    <property type="match status" value="1"/>
</dbReference>
<dbReference type="InterPro" id="IPR050090">
    <property type="entry name" value="Tyrosine_recombinase_XerCD"/>
</dbReference>
<name>A0A2G7HJD9_9CLOT</name>
<evidence type="ECO:0000313" key="9">
    <source>
        <dbReference type="EMBL" id="PIH05213.1"/>
    </source>
</evidence>
<feature type="domain" description="Core-binding (CB)" evidence="8">
    <location>
        <begin position="74"/>
        <end position="157"/>
    </location>
</feature>
<keyword evidence="10" id="KW-1185">Reference proteome</keyword>
<comment type="caution">
    <text evidence="9">The sequence shown here is derived from an EMBL/GenBank/DDBJ whole genome shotgun (WGS) entry which is preliminary data.</text>
</comment>
<protein>
    <submittedName>
        <fullName evidence="9">Site-specific integrase</fullName>
    </submittedName>
</protein>
<dbReference type="GO" id="GO:0003677">
    <property type="term" value="F:DNA binding"/>
    <property type="evidence" value="ECO:0007669"/>
    <property type="project" value="UniProtKB-UniRule"/>
</dbReference>
<comment type="similarity">
    <text evidence="2">Belongs to the 'phage' integrase family.</text>
</comment>
<dbReference type="InterPro" id="IPR044068">
    <property type="entry name" value="CB"/>
</dbReference>
<dbReference type="AlphaFoldDB" id="A0A2G7HJD9"/>
<gene>
    <name evidence="9" type="ORF">CS538_05130</name>
</gene>
<keyword evidence="5" id="KW-0233">DNA recombination</keyword>
<keyword evidence="3" id="KW-0229">DNA integration</keyword>
<evidence type="ECO:0000256" key="4">
    <source>
        <dbReference type="ARBA" id="ARBA00023125"/>
    </source>
</evidence>
<dbReference type="CDD" id="cd01189">
    <property type="entry name" value="INT_ICEBs1_C_like"/>
    <property type="match status" value="1"/>
</dbReference>
<dbReference type="Gene3D" id="1.10.443.10">
    <property type="entry name" value="Intergrase catalytic core"/>
    <property type="match status" value="1"/>
</dbReference>
<dbReference type="RefSeq" id="WP_099838449.1">
    <property type="nucleotide sequence ID" value="NZ_PEIK01000003.1"/>
</dbReference>
<evidence type="ECO:0000256" key="2">
    <source>
        <dbReference type="ARBA" id="ARBA00008857"/>
    </source>
</evidence>
<feature type="domain" description="Tyr recombinase" evidence="7">
    <location>
        <begin position="179"/>
        <end position="383"/>
    </location>
</feature>
<dbReference type="SUPFAM" id="SSF56349">
    <property type="entry name" value="DNA breaking-rejoining enzymes"/>
    <property type="match status" value="1"/>
</dbReference>
<reference evidence="9 10" key="1">
    <citation type="submission" date="2017-10" db="EMBL/GenBank/DDBJ databases">
        <title>Reclassification of Eubacterium combesii and discrepancies in the nomenclature of botulinum neurotoxin producing clostridia. Request for an Opinion.</title>
        <authorList>
            <person name="Dobritsa A.P."/>
            <person name="Kutumbaka K.K."/>
            <person name="Samadpour M."/>
        </authorList>
    </citation>
    <scope>NUCLEOTIDE SEQUENCE [LARGE SCALE GENOMIC DNA]</scope>
    <source>
        <strain evidence="9 10">DSM 20696</strain>
    </source>
</reference>
<dbReference type="Gene3D" id="1.10.150.130">
    <property type="match status" value="1"/>
</dbReference>
<comment type="function">
    <text evidence="1">Site-specific tyrosine recombinase, which acts by catalyzing the cutting and rejoining of the recombining DNA molecules.</text>
</comment>
<dbReference type="InterPro" id="IPR013762">
    <property type="entry name" value="Integrase-like_cat_sf"/>
</dbReference>
<dbReference type="PANTHER" id="PTHR30349:SF91">
    <property type="entry name" value="INTA PROTEIN"/>
    <property type="match status" value="1"/>
</dbReference>